<keyword evidence="1" id="KW-1133">Transmembrane helix</keyword>
<keyword evidence="1" id="KW-0812">Transmembrane</keyword>
<dbReference type="EMBL" id="CP126084">
    <property type="protein sequence ID" value="WHX47967.1"/>
    <property type="molecule type" value="Genomic_DNA"/>
</dbReference>
<feature type="transmembrane region" description="Helical" evidence="1">
    <location>
        <begin position="134"/>
        <end position="154"/>
    </location>
</feature>
<proteinExistence type="predicted"/>
<name>A0AA95L1J1_9BACL</name>
<dbReference type="Gene3D" id="1.10.10.1320">
    <property type="entry name" value="Anti-sigma factor, zinc-finger domain"/>
    <property type="match status" value="1"/>
</dbReference>
<accession>A0AA95L1J1</accession>
<evidence type="ECO:0000259" key="2">
    <source>
        <dbReference type="Pfam" id="PF10099"/>
    </source>
</evidence>
<gene>
    <name evidence="3" type="ORF">QNH46_17780</name>
</gene>
<evidence type="ECO:0000313" key="4">
    <source>
        <dbReference type="Proteomes" id="UP001177943"/>
    </source>
</evidence>
<organism evidence="3 4">
    <name type="scientific">Paenibacillus woosongensis</name>
    <dbReference type="NCBI Taxonomy" id="307580"/>
    <lineage>
        <taxon>Bacteria</taxon>
        <taxon>Bacillati</taxon>
        <taxon>Bacillota</taxon>
        <taxon>Bacilli</taxon>
        <taxon>Bacillales</taxon>
        <taxon>Paenibacillaceae</taxon>
        <taxon>Paenibacillus</taxon>
    </lineage>
</organism>
<dbReference type="InterPro" id="IPR041916">
    <property type="entry name" value="Anti_sigma_zinc_sf"/>
</dbReference>
<dbReference type="KEGG" id="pwn:QNH46_17780"/>
<evidence type="ECO:0000256" key="1">
    <source>
        <dbReference type="SAM" id="Phobius"/>
    </source>
</evidence>
<dbReference type="Pfam" id="PF10099">
    <property type="entry name" value="RskA_C"/>
    <property type="match status" value="1"/>
</dbReference>
<evidence type="ECO:0000313" key="3">
    <source>
        <dbReference type="EMBL" id="WHX47967.1"/>
    </source>
</evidence>
<dbReference type="AlphaFoldDB" id="A0AA95L1J1"/>
<dbReference type="InterPro" id="IPR018764">
    <property type="entry name" value="RskA_C"/>
</dbReference>
<dbReference type="GO" id="GO:0005886">
    <property type="term" value="C:plasma membrane"/>
    <property type="evidence" value="ECO:0007669"/>
    <property type="project" value="InterPro"/>
</dbReference>
<dbReference type="Proteomes" id="UP001177943">
    <property type="component" value="Chromosome"/>
</dbReference>
<feature type="domain" description="Anti-sigma K factor RskA C-terminal" evidence="2">
    <location>
        <begin position="164"/>
        <end position="277"/>
    </location>
</feature>
<protein>
    <submittedName>
        <fullName evidence="3">Anti-sigma factor</fullName>
    </submittedName>
</protein>
<keyword evidence="1" id="KW-0472">Membrane</keyword>
<dbReference type="RefSeq" id="WP_283925450.1">
    <property type="nucleotide sequence ID" value="NZ_CP126084.1"/>
</dbReference>
<sequence length="287" mass="32689">MRRINCTNNPMDPLHDRAEPCGLFAEEQLADFAMGRLPDGEKARMEEHRRRCRSCDAMIHEWTELLGQAAIGIGPVFNDSEGGGEPPANRQAYLRPHAPVHSLPHPPRRLRRRLILSFRLRSFRRKWAADRSRYTFGAIGGLAIILLFGGLFALRPQNWPGEQQSRIERDISHQIHLIQSADTERYAIEPHPPYYGEGTVWLKRESGEMLIVVDGLLSVVEKDYQIWLQMEDEASSPGILPVQHPQGKTYYHGYGAKEAERLIISLEPKGGSRVQTGPEAVWVEMKR</sequence>
<reference evidence="3" key="1">
    <citation type="submission" date="2023-05" db="EMBL/GenBank/DDBJ databases">
        <title>Comparative genomics of Bacillaceae isolates and their secondary metabolite potential.</title>
        <authorList>
            <person name="Song L."/>
            <person name="Nielsen L.J."/>
            <person name="Mohite O."/>
            <person name="Xu X."/>
            <person name="Weber T."/>
            <person name="Kovacs A.T."/>
        </authorList>
    </citation>
    <scope>NUCLEOTIDE SEQUENCE</scope>
    <source>
        <strain evidence="3">B2_4</strain>
    </source>
</reference>